<geneLocation type="plasmid" evidence="3">
    <name>Plasmid1 dna</name>
</geneLocation>
<dbReference type="OrthoDB" id="495095at2"/>
<keyword evidence="1" id="KW-0812">Transmembrane</keyword>
<evidence type="ECO:0000313" key="2">
    <source>
        <dbReference type="EMBL" id="BAY87603.1"/>
    </source>
</evidence>
<gene>
    <name evidence="2" type="ORF">NIES267_71270</name>
</gene>
<evidence type="ECO:0000256" key="1">
    <source>
        <dbReference type="SAM" id="Phobius"/>
    </source>
</evidence>
<dbReference type="Proteomes" id="UP000218418">
    <property type="component" value="Plasmid plasmid1"/>
</dbReference>
<organism evidence="2 3">
    <name type="scientific">Calothrix parasitica NIES-267</name>
    <dbReference type="NCBI Taxonomy" id="1973488"/>
    <lineage>
        <taxon>Bacteria</taxon>
        <taxon>Bacillati</taxon>
        <taxon>Cyanobacteriota</taxon>
        <taxon>Cyanophyceae</taxon>
        <taxon>Nostocales</taxon>
        <taxon>Calotrichaceae</taxon>
        <taxon>Calothrix</taxon>
    </lineage>
</organism>
<dbReference type="AlphaFoldDB" id="A0A1Z4M274"/>
<feature type="transmembrane region" description="Helical" evidence="1">
    <location>
        <begin position="64"/>
        <end position="81"/>
    </location>
</feature>
<dbReference type="EMBL" id="AP018228">
    <property type="protein sequence ID" value="BAY87603.1"/>
    <property type="molecule type" value="Genomic_DNA"/>
</dbReference>
<feature type="transmembrane region" description="Helical" evidence="1">
    <location>
        <begin position="102"/>
        <end position="125"/>
    </location>
</feature>
<feature type="transmembrane region" description="Helical" evidence="1">
    <location>
        <begin position="182"/>
        <end position="204"/>
    </location>
</feature>
<keyword evidence="2" id="KW-0614">Plasmid</keyword>
<keyword evidence="1" id="KW-0472">Membrane</keyword>
<sequence>MQIYRESNEYKGFGNYYKDAEVNLNESKSRYPNRTSEKNSNIVGATGLMVAAILFMIADMTLHGTIIAGLFIAAAIVVAFPKYSNNLFSSNDKWRVKYKLNLLTILYLFVSVVFILDLTAAPANAQFFRDAESWMGGAFEGIDETVVELFFNVLRAMFLLYLGISMIRVIQAARQDEDWQNLARTPLIIVVAVVAADIITGMIVGGGGGGAPAP</sequence>
<feature type="transmembrane region" description="Helical" evidence="1">
    <location>
        <begin position="149"/>
        <end position="170"/>
    </location>
</feature>
<keyword evidence="3" id="KW-1185">Reference proteome</keyword>
<name>A0A1Z4M274_9CYAN</name>
<proteinExistence type="predicted"/>
<protein>
    <submittedName>
        <fullName evidence="2">Uncharacterized protein</fullName>
    </submittedName>
</protein>
<feature type="transmembrane region" description="Helical" evidence="1">
    <location>
        <begin position="40"/>
        <end position="58"/>
    </location>
</feature>
<accession>A0A1Z4M274</accession>
<evidence type="ECO:0000313" key="3">
    <source>
        <dbReference type="Proteomes" id="UP000218418"/>
    </source>
</evidence>
<keyword evidence="1" id="KW-1133">Transmembrane helix</keyword>
<reference evidence="2 3" key="1">
    <citation type="submission" date="2017-06" db="EMBL/GenBank/DDBJ databases">
        <title>Genome sequencing of cyanobaciteial culture collection at National Institute for Environmental Studies (NIES).</title>
        <authorList>
            <person name="Hirose Y."/>
            <person name="Shimura Y."/>
            <person name="Fujisawa T."/>
            <person name="Nakamura Y."/>
            <person name="Kawachi M."/>
        </authorList>
    </citation>
    <scope>NUCLEOTIDE SEQUENCE [LARGE SCALE GENOMIC DNA]</scope>
    <source>
        <strain evidence="2 3">NIES-267</strain>
        <plasmid evidence="3">Plasmid1 dna</plasmid>
    </source>
</reference>